<proteinExistence type="predicted"/>
<evidence type="ECO:0000313" key="1">
    <source>
        <dbReference type="EMBL" id="HIV39981.1"/>
    </source>
</evidence>
<accession>A0A9D1PFR7</accession>
<dbReference type="AlphaFoldDB" id="A0A9D1PFR7"/>
<reference evidence="1" key="1">
    <citation type="journal article" date="2021" name="PeerJ">
        <title>Extensive microbial diversity within the chicken gut microbiome revealed by metagenomics and culture.</title>
        <authorList>
            <person name="Gilroy R."/>
            <person name="Ravi A."/>
            <person name="Getino M."/>
            <person name="Pursley I."/>
            <person name="Horton D.L."/>
            <person name="Alikhan N.F."/>
            <person name="Baker D."/>
            <person name="Gharbi K."/>
            <person name="Hall N."/>
            <person name="Watson M."/>
            <person name="Adriaenssens E.M."/>
            <person name="Foster-Nyarko E."/>
            <person name="Jarju S."/>
            <person name="Secka A."/>
            <person name="Antonio M."/>
            <person name="Oren A."/>
            <person name="Chaudhuri R.R."/>
            <person name="La Ragione R."/>
            <person name="Hildebrand F."/>
            <person name="Pallen M.J."/>
        </authorList>
    </citation>
    <scope>NUCLEOTIDE SEQUENCE</scope>
    <source>
        <strain evidence="1">CHK195-9823</strain>
    </source>
</reference>
<reference evidence="1" key="2">
    <citation type="submission" date="2021-04" db="EMBL/GenBank/DDBJ databases">
        <authorList>
            <person name="Gilroy R."/>
        </authorList>
    </citation>
    <scope>NUCLEOTIDE SEQUENCE</scope>
    <source>
        <strain evidence="1">CHK195-9823</strain>
    </source>
</reference>
<dbReference type="Proteomes" id="UP000886814">
    <property type="component" value="Unassembled WGS sequence"/>
</dbReference>
<evidence type="ECO:0000313" key="2">
    <source>
        <dbReference type="Proteomes" id="UP000886814"/>
    </source>
</evidence>
<protein>
    <submittedName>
        <fullName evidence="1">Uncharacterized protein</fullName>
    </submittedName>
</protein>
<sequence>MREKEDHYKNLDEETSRLVGKFLDIPVLKENHEKYRNERGKVNMCTAIRDMVKNGEKRGEERGEKRSARLALLLAERNRIGDLRKASEDKEYRNKLFQEFGI</sequence>
<gene>
    <name evidence="1" type="ORF">H9747_13475</name>
</gene>
<name>A0A9D1PFR7_9FIRM</name>
<organism evidence="1 2">
    <name type="scientific">Candidatus Blautia stercorigallinarum</name>
    <dbReference type="NCBI Taxonomy" id="2838501"/>
    <lineage>
        <taxon>Bacteria</taxon>
        <taxon>Bacillati</taxon>
        <taxon>Bacillota</taxon>
        <taxon>Clostridia</taxon>
        <taxon>Lachnospirales</taxon>
        <taxon>Lachnospiraceae</taxon>
        <taxon>Blautia</taxon>
    </lineage>
</organism>
<dbReference type="EMBL" id="DXIQ01000092">
    <property type="protein sequence ID" value="HIV39981.1"/>
    <property type="molecule type" value="Genomic_DNA"/>
</dbReference>
<comment type="caution">
    <text evidence="1">The sequence shown here is derived from an EMBL/GenBank/DDBJ whole genome shotgun (WGS) entry which is preliminary data.</text>
</comment>